<reference evidence="2" key="2">
    <citation type="submission" date="2024-10" db="UniProtKB">
        <authorList>
            <consortium name="EnsemblProtists"/>
        </authorList>
    </citation>
    <scope>IDENTIFICATION</scope>
</reference>
<dbReference type="PANTHER" id="PTHR46546:SF4">
    <property type="entry name" value="SHEWANELLA-LIKE PROTEIN PHOSPHATASE 1"/>
    <property type="match status" value="1"/>
</dbReference>
<dbReference type="InterPro" id="IPR029052">
    <property type="entry name" value="Metallo-depent_PP-like"/>
</dbReference>
<feature type="domain" description="Calcineurin-like phosphoesterase" evidence="1">
    <location>
        <begin position="1"/>
        <end position="79"/>
    </location>
</feature>
<accession>A0A0D3IA60</accession>
<dbReference type="RefSeq" id="XP_005760574.1">
    <property type="nucleotide sequence ID" value="XM_005760517.1"/>
</dbReference>
<dbReference type="STRING" id="2903.R1D0J7"/>
<sequence length="87" mass="9176">VYAIADLHGDYDQAIAALRLCGLIAADGSWAGGNATLVQTGDLVDRGPDSLKVLELFRTLRRQAAQAGGRVVTLLGNHEALNLEGDF</sequence>
<protein>
    <recommendedName>
        <fullName evidence="1">Calcineurin-like phosphoesterase domain-containing protein</fullName>
    </recommendedName>
</protein>
<dbReference type="GO" id="GO:0016787">
    <property type="term" value="F:hydrolase activity"/>
    <property type="evidence" value="ECO:0007669"/>
    <property type="project" value="InterPro"/>
</dbReference>
<dbReference type="Pfam" id="PF00149">
    <property type="entry name" value="Metallophos"/>
    <property type="match status" value="1"/>
</dbReference>
<dbReference type="PANTHER" id="PTHR46546">
    <property type="entry name" value="SHEWANELLA-LIKE PROTEIN PHOSPHATASE 1"/>
    <property type="match status" value="1"/>
</dbReference>
<evidence type="ECO:0000313" key="3">
    <source>
        <dbReference type="Proteomes" id="UP000013827"/>
    </source>
</evidence>
<dbReference type="EnsemblProtists" id="EOD08145">
    <property type="protein sequence ID" value="EOD08145"/>
    <property type="gene ID" value="EMIHUDRAFT_47965"/>
</dbReference>
<reference evidence="3" key="1">
    <citation type="journal article" date="2013" name="Nature">
        <title>Pan genome of the phytoplankton Emiliania underpins its global distribution.</title>
        <authorList>
            <person name="Read B.A."/>
            <person name="Kegel J."/>
            <person name="Klute M.J."/>
            <person name="Kuo A."/>
            <person name="Lefebvre S.C."/>
            <person name="Maumus F."/>
            <person name="Mayer C."/>
            <person name="Miller J."/>
            <person name="Monier A."/>
            <person name="Salamov A."/>
            <person name="Young J."/>
            <person name="Aguilar M."/>
            <person name="Claverie J.M."/>
            <person name="Frickenhaus S."/>
            <person name="Gonzalez K."/>
            <person name="Herman E.K."/>
            <person name="Lin Y.C."/>
            <person name="Napier J."/>
            <person name="Ogata H."/>
            <person name="Sarno A.F."/>
            <person name="Shmutz J."/>
            <person name="Schroeder D."/>
            <person name="de Vargas C."/>
            <person name="Verret F."/>
            <person name="von Dassow P."/>
            <person name="Valentin K."/>
            <person name="Van de Peer Y."/>
            <person name="Wheeler G."/>
            <person name="Dacks J.B."/>
            <person name="Delwiche C.F."/>
            <person name="Dyhrman S.T."/>
            <person name="Glockner G."/>
            <person name="John U."/>
            <person name="Richards T."/>
            <person name="Worden A.Z."/>
            <person name="Zhang X."/>
            <person name="Grigoriev I.V."/>
            <person name="Allen A.E."/>
            <person name="Bidle K."/>
            <person name="Borodovsky M."/>
            <person name="Bowler C."/>
            <person name="Brownlee C."/>
            <person name="Cock J.M."/>
            <person name="Elias M."/>
            <person name="Gladyshev V.N."/>
            <person name="Groth M."/>
            <person name="Guda C."/>
            <person name="Hadaegh A."/>
            <person name="Iglesias-Rodriguez M.D."/>
            <person name="Jenkins J."/>
            <person name="Jones B.M."/>
            <person name="Lawson T."/>
            <person name="Leese F."/>
            <person name="Lindquist E."/>
            <person name="Lobanov A."/>
            <person name="Lomsadze A."/>
            <person name="Malik S.B."/>
            <person name="Marsh M.E."/>
            <person name="Mackinder L."/>
            <person name="Mock T."/>
            <person name="Mueller-Roeber B."/>
            <person name="Pagarete A."/>
            <person name="Parker M."/>
            <person name="Probert I."/>
            <person name="Quesneville H."/>
            <person name="Raines C."/>
            <person name="Rensing S.A."/>
            <person name="Riano-Pachon D.M."/>
            <person name="Richier S."/>
            <person name="Rokitta S."/>
            <person name="Shiraiwa Y."/>
            <person name="Soanes D.M."/>
            <person name="van der Giezen M."/>
            <person name="Wahlund T.M."/>
            <person name="Williams B."/>
            <person name="Wilson W."/>
            <person name="Wolfe G."/>
            <person name="Wurch L.L."/>
        </authorList>
    </citation>
    <scope>NUCLEOTIDE SEQUENCE</scope>
</reference>
<dbReference type="Proteomes" id="UP000013827">
    <property type="component" value="Unassembled WGS sequence"/>
</dbReference>
<dbReference type="KEGG" id="ehx:EMIHUDRAFT_47965"/>
<dbReference type="Gene3D" id="3.60.21.10">
    <property type="match status" value="1"/>
</dbReference>
<dbReference type="HOGENOM" id="CLU_2504723_0_0_1"/>
<name>A0A0D3IA60_EMIH1</name>
<evidence type="ECO:0000313" key="2">
    <source>
        <dbReference type="EnsemblProtists" id="EOD08145"/>
    </source>
</evidence>
<keyword evidence="3" id="KW-1185">Reference proteome</keyword>
<dbReference type="eggNOG" id="KOG0374">
    <property type="taxonomic scope" value="Eukaryota"/>
</dbReference>
<dbReference type="AlphaFoldDB" id="A0A0D3IA60"/>
<evidence type="ECO:0000259" key="1">
    <source>
        <dbReference type="Pfam" id="PF00149"/>
    </source>
</evidence>
<proteinExistence type="predicted"/>
<dbReference type="SUPFAM" id="SSF56300">
    <property type="entry name" value="Metallo-dependent phosphatases"/>
    <property type="match status" value="1"/>
</dbReference>
<dbReference type="GeneID" id="17254345"/>
<dbReference type="InterPro" id="IPR004843">
    <property type="entry name" value="Calcineurin-like_PHP"/>
</dbReference>
<dbReference type="PaxDb" id="2903-EOD08145"/>
<organism evidence="2 3">
    <name type="scientific">Emiliania huxleyi (strain CCMP1516)</name>
    <dbReference type="NCBI Taxonomy" id="280463"/>
    <lineage>
        <taxon>Eukaryota</taxon>
        <taxon>Haptista</taxon>
        <taxon>Haptophyta</taxon>
        <taxon>Prymnesiophyceae</taxon>
        <taxon>Isochrysidales</taxon>
        <taxon>Noelaerhabdaceae</taxon>
        <taxon>Emiliania</taxon>
    </lineage>
</organism>